<protein>
    <submittedName>
        <fullName evidence="2">Uncharacterized protein</fullName>
    </submittedName>
</protein>
<feature type="transmembrane region" description="Helical" evidence="1">
    <location>
        <begin position="37"/>
        <end position="58"/>
    </location>
</feature>
<dbReference type="Proteomes" id="UP000054359">
    <property type="component" value="Unassembled WGS sequence"/>
</dbReference>
<dbReference type="EMBL" id="KK114447">
    <property type="protein sequence ID" value="KFM62465.1"/>
    <property type="molecule type" value="Genomic_DNA"/>
</dbReference>
<evidence type="ECO:0000313" key="3">
    <source>
        <dbReference type="Proteomes" id="UP000054359"/>
    </source>
</evidence>
<keyword evidence="1" id="KW-0472">Membrane</keyword>
<feature type="non-terminal residue" evidence="2">
    <location>
        <position position="158"/>
    </location>
</feature>
<keyword evidence="1" id="KW-1133">Transmembrane helix</keyword>
<reference evidence="2 3" key="1">
    <citation type="submission" date="2013-11" db="EMBL/GenBank/DDBJ databases">
        <title>Genome sequencing of Stegodyphus mimosarum.</title>
        <authorList>
            <person name="Bechsgaard J."/>
        </authorList>
    </citation>
    <scope>NUCLEOTIDE SEQUENCE [LARGE SCALE GENOMIC DNA]</scope>
</reference>
<sequence length="158" mass="17297">MGYSFRSAYLTVLPKPRALPLGWSRSVAVHPGHPSSLLVAIPITLGVLVGVLVALVVLCHRRRLDTSVPLQASGYRKDDMKRPARTATTILDTNDDKKVDIGQFSADETDDFKEDLPCTSRLQSEVELEGTGTVVTKLCMEQNSSSNFDGCFVMKNDV</sequence>
<dbReference type="OrthoDB" id="5984265at2759"/>
<name>A0A087TBH6_STEMI</name>
<dbReference type="AlphaFoldDB" id="A0A087TBH6"/>
<proteinExistence type="predicted"/>
<evidence type="ECO:0000256" key="1">
    <source>
        <dbReference type="SAM" id="Phobius"/>
    </source>
</evidence>
<organism evidence="2 3">
    <name type="scientific">Stegodyphus mimosarum</name>
    <name type="common">African social velvet spider</name>
    <dbReference type="NCBI Taxonomy" id="407821"/>
    <lineage>
        <taxon>Eukaryota</taxon>
        <taxon>Metazoa</taxon>
        <taxon>Ecdysozoa</taxon>
        <taxon>Arthropoda</taxon>
        <taxon>Chelicerata</taxon>
        <taxon>Arachnida</taxon>
        <taxon>Araneae</taxon>
        <taxon>Araneomorphae</taxon>
        <taxon>Entelegynae</taxon>
        <taxon>Eresoidea</taxon>
        <taxon>Eresidae</taxon>
        <taxon>Stegodyphus</taxon>
    </lineage>
</organism>
<keyword evidence="1" id="KW-0812">Transmembrane</keyword>
<keyword evidence="3" id="KW-1185">Reference proteome</keyword>
<gene>
    <name evidence="2" type="ORF">X975_03236</name>
</gene>
<evidence type="ECO:0000313" key="2">
    <source>
        <dbReference type="EMBL" id="KFM62465.1"/>
    </source>
</evidence>
<accession>A0A087TBH6</accession>